<comment type="caution">
    <text evidence="10">Lacks conserved residue(s) required for the propagation of feature annotation.</text>
</comment>
<dbReference type="PANTHER" id="PTHR31503">
    <property type="entry name" value="VACUOLAR CALCIUM ION TRANSPORTER"/>
    <property type="match status" value="1"/>
</dbReference>
<keyword evidence="3 10" id="KW-0813">Transport</keyword>
<dbReference type="GO" id="GO:0012505">
    <property type="term" value="C:endomembrane system"/>
    <property type="evidence" value="ECO:0007669"/>
    <property type="project" value="UniProtKB-SubCell"/>
</dbReference>
<keyword evidence="6 10" id="KW-0106">Calcium</keyword>
<dbReference type="RefSeq" id="XP_033605540.1">
    <property type="nucleotide sequence ID" value="XM_033742276.1"/>
</dbReference>
<keyword evidence="7 10" id="KW-1133">Transmembrane helix</keyword>
<keyword evidence="10" id="KW-0050">Antiport</keyword>
<dbReference type="GO" id="GO:0000329">
    <property type="term" value="C:fungal-type vacuole membrane"/>
    <property type="evidence" value="ECO:0007669"/>
    <property type="project" value="TreeGrafter"/>
</dbReference>
<evidence type="ECO:0000256" key="7">
    <source>
        <dbReference type="ARBA" id="ARBA00022989"/>
    </source>
</evidence>
<feature type="transmembrane region" description="Helical" evidence="10">
    <location>
        <begin position="295"/>
        <end position="319"/>
    </location>
</feature>
<keyword evidence="5 10" id="KW-0812">Transmembrane</keyword>
<dbReference type="InterPro" id="IPR004713">
    <property type="entry name" value="CaH_exchang"/>
</dbReference>
<evidence type="ECO:0000313" key="13">
    <source>
        <dbReference type="EMBL" id="KAF2763089.1"/>
    </source>
</evidence>
<feature type="transmembrane region" description="Helical" evidence="10">
    <location>
        <begin position="244"/>
        <end position="263"/>
    </location>
</feature>
<feature type="transmembrane region" description="Helical" evidence="10">
    <location>
        <begin position="136"/>
        <end position="158"/>
    </location>
</feature>
<feature type="domain" description="Sodium/calcium exchanger membrane region" evidence="12">
    <location>
        <begin position="300"/>
        <end position="442"/>
    </location>
</feature>
<feature type="region of interest" description="Disordered" evidence="11">
    <location>
        <begin position="1"/>
        <end position="60"/>
    </location>
</feature>
<keyword evidence="9 10" id="KW-0472">Membrane</keyword>
<evidence type="ECO:0000313" key="14">
    <source>
        <dbReference type="Proteomes" id="UP000799437"/>
    </source>
</evidence>
<dbReference type="GO" id="GO:0015369">
    <property type="term" value="F:calcium:proton antiporter activity"/>
    <property type="evidence" value="ECO:0007669"/>
    <property type="project" value="UniProtKB-UniRule"/>
</dbReference>
<evidence type="ECO:0000256" key="9">
    <source>
        <dbReference type="ARBA" id="ARBA00023136"/>
    </source>
</evidence>
<dbReference type="FunFam" id="1.20.1420.30:FF:000026">
    <property type="entry name" value="Vacuolar calcium ion transporter"/>
    <property type="match status" value="1"/>
</dbReference>
<dbReference type="EMBL" id="ML996565">
    <property type="protein sequence ID" value="KAF2763089.1"/>
    <property type="molecule type" value="Genomic_DNA"/>
</dbReference>
<dbReference type="NCBIfam" id="TIGR00378">
    <property type="entry name" value="cax"/>
    <property type="match status" value="1"/>
</dbReference>
<dbReference type="PANTHER" id="PTHR31503:SF14">
    <property type="entry name" value="VACUOLAR CALCIUM ION TRANSPORTER"/>
    <property type="match status" value="1"/>
</dbReference>
<evidence type="ECO:0000256" key="8">
    <source>
        <dbReference type="ARBA" id="ARBA00023065"/>
    </source>
</evidence>
<dbReference type="InterPro" id="IPR004798">
    <property type="entry name" value="CAX-like"/>
</dbReference>
<sequence length="475" mass="51610">MNHRRSRDVPPTGYDGAEPKHDPSVPPHSSNGKPHKSRFLPTFHKGQQTPGIAPDGESGRKGFHPLKFMRICARSSSKMSSAVNVLWPVVPAAIAIYFARPEWHLTIFILNYIAMVPSANLLGFAGQELARKLPKVMGIIIETTLGSLVEIILFLVLIVRSVGDENVQVIRAAILGSLLANLLLCLGLCFIAGGIKRDEQTFHEAISEVGTGLMLVAAMGLIIPSVYANTLVQAEPLFRNEALSISRAIAIMFLVAYGVYLVFQTHTHHGLYDDILEADELKDTDRHRDLAKQKLTFTEALIGIAIAIACVALIAVALIDQIHYLVVDRGISDAFVGLILIPLVEKAAEHLTAVDEAWDNQANFALAHVLGASIQTALLNTPLVIIVGWGLNKGMDLNFEIFDTVVLILAVLVVGNFLRDGKSNYLEGTLCVIVYIIIAICAFYYPNPPEGHTSYTTTEAATLGLQPDPAAEGHH</sequence>
<feature type="transmembrane region" description="Helical" evidence="10">
    <location>
        <begin position="425"/>
        <end position="445"/>
    </location>
</feature>
<gene>
    <name evidence="13" type="ORF">EJ05DRAFT_447535</name>
</gene>
<comment type="function">
    <text evidence="10">Has a role in promoting intracellular calcium ion sequestration via the exchange of calcium ions for hydrogen ions across the vacuolar membrane. Involved also in manganese ion homeostasis via its uptake into the vacuole.</text>
</comment>
<dbReference type="AlphaFoldDB" id="A0A6A6WM44"/>
<dbReference type="GeneID" id="54483330"/>
<protein>
    <recommendedName>
        <fullName evidence="10">Vacuolar calcium ion transporter</fullName>
    </recommendedName>
</protein>
<dbReference type="Pfam" id="PF01699">
    <property type="entry name" value="Na_Ca_ex"/>
    <property type="match status" value="2"/>
</dbReference>
<dbReference type="Gene3D" id="1.20.1420.30">
    <property type="entry name" value="NCX, central ion-binding region"/>
    <property type="match status" value="2"/>
</dbReference>
<evidence type="ECO:0000256" key="3">
    <source>
        <dbReference type="ARBA" id="ARBA00022448"/>
    </source>
</evidence>
<name>A0A6A6WM44_9PEZI</name>
<evidence type="ECO:0000256" key="4">
    <source>
        <dbReference type="ARBA" id="ARBA00022568"/>
    </source>
</evidence>
<evidence type="ECO:0000256" key="6">
    <source>
        <dbReference type="ARBA" id="ARBA00022837"/>
    </source>
</evidence>
<evidence type="ECO:0000259" key="12">
    <source>
        <dbReference type="Pfam" id="PF01699"/>
    </source>
</evidence>
<evidence type="ECO:0000256" key="11">
    <source>
        <dbReference type="SAM" id="MobiDB-lite"/>
    </source>
</evidence>
<feature type="transmembrane region" description="Helical" evidence="10">
    <location>
        <begin position="205"/>
        <end position="224"/>
    </location>
</feature>
<dbReference type="GO" id="GO:0006874">
    <property type="term" value="P:intracellular calcium ion homeostasis"/>
    <property type="evidence" value="ECO:0007669"/>
    <property type="project" value="TreeGrafter"/>
</dbReference>
<evidence type="ECO:0000256" key="5">
    <source>
        <dbReference type="ARBA" id="ARBA00022692"/>
    </source>
</evidence>
<keyword evidence="10" id="KW-0926">Vacuole</keyword>
<keyword evidence="14" id="KW-1185">Reference proteome</keyword>
<accession>A0A6A6WM44</accession>
<reference evidence="13" key="1">
    <citation type="journal article" date="2020" name="Stud. Mycol.">
        <title>101 Dothideomycetes genomes: a test case for predicting lifestyles and emergence of pathogens.</title>
        <authorList>
            <person name="Haridas S."/>
            <person name="Albert R."/>
            <person name="Binder M."/>
            <person name="Bloem J."/>
            <person name="Labutti K."/>
            <person name="Salamov A."/>
            <person name="Andreopoulos B."/>
            <person name="Baker S."/>
            <person name="Barry K."/>
            <person name="Bills G."/>
            <person name="Bluhm B."/>
            <person name="Cannon C."/>
            <person name="Castanera R."/>
            <person name="Culley D."/>
            <person name="Daum C."/>
            <person name="Ezra D."/>
            <person name="Gonzalez J."/>
            <person name="Henrissat B."/>
            <person name="Kuo A."/>
            <person name="Liang C."/>
            <person name="Lipzen A."/>
            <person name="Lutzoni F."/>
            <person name="Magnuson J."/>
            <person name="Mondo S."/>
            <person name="Nolan M."/>
            <person name="Ohm R."/>
            <person name="Pangilinan J."/>
            <person name="Park H.-J."/>
            <person name="Ramirez L."/>
            <person name="Alfaro M."/>
            <person name="Sun H."/>
            <person name="Tritt A."/>
            <person name="Yoshinaga Y."/>
            <person name="Zwiers L.-H."/>
            <person name="Turgeon B."/>
            <person name="Goodwin S."/>
            <person name="Spatafora J."/>
            <person name="Crous P."/>
            <person name="Grigoriev I."/>
        </authorList>
    </citation>
    <scope>NUCLEOTIDE SEQUENCE</scope>
    <source>
        <strain evidence="13">CBS 121739</strain>
    </source>
</reference>
<feature type="transmembrane region" description="Helical" evidence="10">
    <location>
        <begin position="365"/>
        <end position="389"/>
    </location>
</feature>
<organism evidence="13 14">
    <name type="scientific">Pseudovirgaria hyperparasitica</name>
    <dbReference type="NCBI Taxonomy" id="470096"/>
    <lineage>
        <taxon>Eukaryota</taxon>
        <taxon>Fungi</taxon>
        <taxon>Dikarya</taxon>
        <taxon>Ascomycota</taxon>
        <taxon>Pezizomycotina</taxon>
        <taxon>Dothideomycetes</taxon>
        <taxon>Dothideomycetes incertae sedis</taxon>
        <taxon>Acrospermales</taxon>
        <taxon>Acrospermaceae</taxon>
        <taxon>Pseudovirgaria</taxon>
    </lineage>
</organism>
<feature type="transmembrane region" description="Helical" evidence="10">
    <location>
        <begin position="170"/>
        <end position="193"/>
    </location>
</feature>
<evidence type="ECO:0000256" key="2">
    <source>
        <dbReference type="ARBA" id="ARBA00008170"/>
    </source>
</evidence>
<evidence type="ECO:0000256" key="10">
    <source>
        <dbReference type="RuleBase" id="RU365028"/>
    </source>
</evidence>
<comment type="subcellular location">
    <subcellularLocation>
        <location evidence="1">Endomembrane system</location>
        <topology evidence="1">Multi-pass membrane protein</topology>
    </subcellularLocation>
    <subcellularLocation>
        <location evidence="10">Vacuole membrane</location>
    </subcellularLocation>
</comment>
<feature type="domain" description="Sodium/calcium exchanger membrane region" evidence="12">
    <location>
        <begin position="104"/>
        <end position="265"/>
    </location>
</feature>
<evidence type="ECO:0000256" key="1">
    <source>
        <dbReference type="ARBA" id="ARBA00004127"/>
    </source>
</evidence>
<dbReference type="Proteomes" id="UP000799437">
    <property type="component" value="Unassembled WGS sequence"/>
</dbReference>
<keyword evidence="4 10" id="KW-0109">Calcium transport</keyword>
<dbReference type="InterPro" id="IPR044880">
    <property type="entry name" value="NCX_ion-bd_dom_sf"/>
</dbReference>
<feature type="transmembrane region" description="Helical" evidence="10">
    <location>
        <begin position="105"/>
        <end position="124"/>
    </location>
</feature>
<dbReference type="OrthoDB" id="1699231at2759"/>
<proteinExistence type="inferred from homology"/>
<comment type="similarity">
    <text evidence="2 10">Belongs to the Ca(2+):cation antiporter (CaCA) (TC 2.A.19) family.</text>
</comment>
<keyword evidence="8 10" id="KW-0406">Ion transport</keyword>
<feature type="transmembrane region" description="Helical" evidence="10">
    <location>
        <begin position="401"/>
        <end position="418"/>
    </location>
</feature>
<dbReference type="InterPro" id="IPR004837">
    <property type="entry name" value="NaCa_Exmemb"/>
</dbReference>